<dbReference type="EMBL" id="CAJGYO010000008">
    <property type="protein sequence ID" value="CAD6250648.1"/>
    <property type="molecule type" value="Genomic_DNA"/>
</dbReference>
<gene>
    <name evidence="2" type="ORF">NCGR_LOCUS34422</name>
</gene>
<evidence type="ECO:0000256" key="1">
    <source>
        <dbReference type="SAM" id="Phobius"/>
    </source>
</evidence>
<evidence type="ECO:0008006" key="4">
    <source>
        <dbReference type="Google" id="ProtNLM"/>
    </source>
</evidence>
<protein>
    <recommendedName>
        <fullName evidence="4">Cytochrome P450</fullName>
    </recommendedName>
</protein>
<organism evidence="2 3">
    <name type="scientific">Miscanthus lutarioriparius</name>
    <dbReference type="NCBI Taxonomy" id="422564"/>
    <lineage>
        <taxon>Eukaryota</taxon>
        <taxon>Viridiplantae</taxon>
        <taxon>Streptophyta</taxon>
        <taxon>Embryophyta</taxon>
        <taxon>Tracheophyta</taxon>
        <taxon>Spermatophyta</taxon>
        <taxon>Magnoliopsida</taxon>
        <taxon>Liliopsida</taxon>
        <taxon>Poales</taxon>
        <taxon>Poaceae</taxon>
        <taxon>PACMAD clade</taxon>
        <taxon>Panicoideae</taxon>
        <taxon>Andropogonodae</taxon>
        <taxon>Andropogoneae</taxon>
        <taxon>Saccharinae</taxon>
        <taxon>Miscanthus</taxon>
    </lineage>
</organism>
<keyword evidence="1" id="KW-1133">Transmembrane helix</keyword>
<keyword evidence="3" id="KW-1185">Reference proteome</keyword>
<dbReference type="AlphaFoldDB" id="A0A811Q5C9"/>
<sequence length="98" mass="11076">METEAFMPSSLFLLGTTIVVTLIFLFLLARAHSHNNQAGRLPLGPPALIFIAKFLARRRSIFYLVSLLRDLHECYGPVKSLHLTRTLLIFVADRCLAH</sequence>
<dbReference type="OrthoDB" id="1055148at2759"/>
<evidence type="ECO:0000313" key="2">
    <source>
        <dbReference type="EMBL" id="CAD6250648.1"/>
    </source>
</evidence>
<proteinExistence type="predicted"/>
<keyword evidence="1" id="KW-0472">Membrane</keyword>
<accession>A0A811Q5C9</accession>
<reference evidence="2" key="1">
    <citation type="submission" date="2020-10" db="EMBL/GenBank/DDBJ databases">
        <authorList>
            <person name="Han B."/>
            <person name="Lu T."/>
            <person name="Zhao Q."/>
            <person name="Huang X."/>
            <person name="Zhao Y."/>
        </authorList>
    </citation>
    <scope>NUCLEOTIDE SEQUENCE</scope>
</reference>
<evidence type="ECO:0000313" key="3">
    <source>
        <dbReference type="Proteomes" id="UP000604825"/>
    </source>
</evidence>
<comment type="caution">
    <text evidence="2">The sequence shown here is derived from an EMBL/GenBank/DDBJ whole genome shotgun (WGS) entry which is preliminary data.</text>
</comment>
<keyword evidence="1" id="KW-0812">Transmembrane</keyword>
<dbReference type="Proteomes" id="UP000604825">
    <property type="component" value="Unassembled WGS sequence"/>
</dbReference>
<name>A0A811Q5C9_9POAL</name>
<feature type="transmembrane region" description="Helical" evidence="1">
    <location>
        <begin position="6"/>
        <end position="28"/>
    </location>
</feature>